<organism evidence="2 3">
    <name type="scientific">Collybia nuda</name>
    <dbReference type="NCBI Taxonomy" id="64659"/>
    <lineage>
        <taxon>Eukaryota</taxon>
        <taxon>Fungi</taxon>
        <taxon>Dikarya</taxon>
        <taxon>Basidiomycota</taxon>
        <taxon>Agaricomycotina</taxon>
        <taxon>Agaricomycetes</taxon>
        <taxon>Agaricomycetidae</taxon>
        <taxon>Agaricales</taxon>
        <taxon>Tricholomatineae</taxon>
        <taxon>Clitocybaceae</taxon>
        <taxon>Collybia</taxon>
    </lineage>
</organism>
<dbReference type="AlphaFoldDB" id="A0A9P6CD41"/>
<keyword evidence="1" id="KW-0472">Membrane</keyword>
<accession>A0A9P6CD41</accession>
<gene>
    <name evidence="2" type="ORF">BDZ94DRAFT_1272484</name>
</gene>
<feature type="transmembrane region" description="Helical" evidence="1">
    <location>
        <begin position="28"/>
        <end position="52"/>
    </location>
</feature>
<keyword evidence="3" id="KW-1185">Reference proteome</keyword>
<keyword evidence="1" id="KW-0812">Transmembrane</keyword>
<dbReference type="EMBL" id="MU150360">
    <property type="protein sequence ID" value="KAF9457750.1"/>
    <property type="molecule type" value="Genomic_DNA"/>
</dbReference>
<protein>
    <submittedName>
        <fullName evidence="2">Uncharacterized protein</fullName>
    </submittedName>
</protein>
<sequence length="72" mass="8001">MFNFGCAGTATAFQMVSTRTASYNDAKWGVAFVLGARNLVFWNLIIIILRLVAQNTGKRDRANSEFAGSRFH</sequence>
<reference evidence="2" key="1">
    <citation type="submission" date="2020-11" db="EMBL/GenBank/DDBJ databases">
        <authorList>
            <consortium name="DOE Joint Genome Institute"/>
            <person name="Ahrendt S."/>
            <person name="Riley R."/>
            <person name="Andreopoulos W."/>
            <person name="Labutti K."/>
            <person name="Pangilinan J."/>
            <person name="Ruiz-Duenas F.J."/>
            <person name="Barrasa J.M."/>
            <person name="Sanchez-Garcia M."/>
            <person name="Camarero S."/>
            <person name="Miyauchi S."/>
            <person name="Serrano A."/>
            <person name="Linde D."/>
            <person name="Babiker R."/>
            <person name="Drula E."/>
            <person name="Ayuso-Fernandez I."/>
            <person name="Pacheco R."/>
            <person name="Padilla G."/>
            <person name="Ferreira P."/>
            <person name="Barriuso J."/>
            <person name="Kellner H."/>
            <person name="Castanera R."/>
            <person name="Alfaro M."/>
            <person name="Ramirez L."/>
            <person name="Pisabarro A.G."/>
            <person name="Kuo A."/>
            <person name="Tritt A."/>
            <person name="Lipzen A."/>
            <person name="He G."/>
            <person name="Yan M."/>
            <person name="Ng V."/>
            <person name="Cullen D."/>
            <person name="Martin F."/>
            <person name="Rosso M.-N."/>
            <person name="Henrissat B."/>
            <person name="Hibbett D."/>
            <person name="Martinez A.T."/>
            <person name="Grigoriev I.V."/>
        </authorList>
    </citation>
    <scope>NUCLEOTIDE SEQUENCE</scope>
    <source>
        <strain evidence="2">CBS 247.69</strain>
    </source>
</reference>
<dbReference type="Proteomes" id="UP000807353">
    <property type="component" value="Unassembled WGS sequence"/>
</dbReference>
<comment type="caution">
    <text evidence="2">The sequence shown here is derived from an EMBL/GenBank/DDBJ whole genome shotgun (WGS) entry which is preliminary data.</text>
</comment>
<keyword evidence="1" id="KW-1133">Transmembrane helix</keyword>
<evidence type="ECO:0000313" key="3">
    <source>
        <dbReference type="Proteomes" id="UP000807353"/>
    </source>
</evidence>
<evidence type="ECO:0000313" key="2">
    <source>
        <dbReference type="EMBL" id="KAF9457750.1"/>
    </source>
</evidence>
<evidence type="ECO:0000256" key="1">
    <source>
        <dbReference type="SAM" id="Phobius"/>
    </source>
</evidence>
<name>A0A9P6CD41_9AGAR</name>
<proteinExistence type="predicted"/>